<dbReference type="EMBL" id="PTQR01000059">
    <property type="protein sequence ID" value="TKX23017.1"/>
    <property type="molecule type" value="Genomic_DNA"/>
</dbReference>
<evidence type="ECO:0000256" key="1">
    <source>
        <dbReference type="ARBA" id="ARBA00004123"/>
    </source>
</evidence>
<gene>
    <name evidence="4" type="ORF">C1H76_4756</name>
</gene>
<keyword evidence="2" id="KW-0539">Nucleus</keyword>
<reference evidence="4 5" key="1">
    <citation type="submission" date="2018-02" db="EMBL/GenBank/DDBJ databases">
        <title>Draft genome sequences of Elsinoe sp., causing black scab on jojoba.</title>
        <authorList>
            <person name="Stodart B."/>
            <person name="Jeffress S."/>
            <person name="Ash G."/>
            <person name="Arun Chinnappa K."/>
        </authorList>
    </citation>
    <scope>NUCLEOTIDE SEQUENCE [LARGE SCALE GENOMIC DNA]</scope>
    <source>
        <strain evidence="4 5">Hillstone_2</strain>
    </source>
</reference>
<dbReference type="PANTHER" id="PTHR37534">
    <property type="entry name" value="TRANSCRIPTIONAL ACTIVATOR PROTEIN UGA3"/>
    <property type="match status" value="1"/>
</dbReference>
<dbReference type="Pfam" id="PF11951">
    <property type="entry name" value="Fungal_trans_2"/>
    <property type="match status" value="1"/>
</dbReference>
<evidence type="ECO:0000313" key="5">
    <source>
        <dbReference type="Proteomes" id="UP000308133"/>
    </source>
</evidence>
<sequence>MAGGFVHGSTDIGPFQGGAMFGTRRRSSTVPGSAAPGSSAPGNSVPGSTAPGSSVPGSVAPGSSVPGSVAPGSSIPDGSVPGSSERMEATYTDIGWLPQTDTTRGPSSCLMRVGTRASGLRHLDLLSDPGLQSEIIEHWTQSLCDSFNPVPGMNNPMRCTFTPIALEGAQSDCTVSSGSVALFHLICAASAFSLSRMRALPDAKRALERMALEHHNHGITHMRQNIQSNDESQCVSILASLVMCLYNDAITGPTPYWRLHMRGAVKWVNHFDYQVWQQSESASLIYQMFNCMATYIQSQFLLVDHDESLWDLPFDSPGPYMLDLAFGLPLSLLRGLSSINQIHMARIRSNRGYTDDAMQTSIPNVDRLELELYMSMPTKLHSSDKVLDEMVYHNGYIHYYANLIYMKRVLKDASIEGVQSLIEQALDHIEALQTTTSKTFSPFLWPISIIALDAYHTTLQRRSSRCLDTFARRSGLDMWNQLSQLIKELWALRETQGNANMKWHESSLFFANHTFMML</sequence>
<proteinExistence type="predicted"/>
<dbReference type="PANTHER" id="PTHR37534:SF7">
    <property type="entry name" value="TRANSCRIPTIONAL ACTIVATOR PROTEIN UGA3"/>
    <property type="match status" value="1"/>
</dbReference>
<dbReference type="GO" id="GO:0003700">
    <property type="term" value="F:DNA-binding transcription factor activity"/>
    <property type="evidence" value="ECO:0007669"/>
    <property type="project" value="TreeGrafter"/>
</dbReference>
<evidence type="ECO:0000256" key="3">
    <source>
        <dbReference type="SAM" id="MobiDB-lite"/>
    </source>
</evidence>
<feature type="compositionally biased region" description="Low complexity" evidence="3">
    <location>
        <begin position="28"/>
        <end position="74"/>
    </location>
</feature>
<dbReference type="InterPro" id="IPR021858">
    <property type="entry name" value="Fun_TF"/>
</dbReference>
<evidence type="ECO:0000256" key="2">
    <source>
        <dbReference type="ARBA" id="ARBA00023242"/>
    </source>
</evidence>
<comment type="subcellular location">
    <subcellularLocation>
        <location evidence="1">Nucleus</location>
    </subcellularLocation>
</comment>
<accession>A0A4U7B6B7</accession>
<dbReference type="GO" id="GO:0005634">
    <property type="term" value="C:nucleus"/>
    <property type="evidence" value="ECO:0007669"/>
    <property type="project" value="UniProtKB-SubCell"/>
</dbReference>
<dbReference type="GO" id="GO:0000976">
    <property type="term" value="F:transcription cis-regulatory region binding"/>
    <property type="evidence" value="ECO:0007669"/>
    <property type="project" value="TreeGrafter"/>
</dbReference>
<organism evidence="4 5">
    <name type="scientific">Elsinoe australis</name>
    <dbReference type="NCBI Taxonomy" id="40998"/>
    <lineage>
        <taxon>Eukaryota</taxon>
        <taxon>Fungi</taxon>
        <taxon>Dikarya</taxon>
        <taxon>Ascomycota</taxon>
        <taxon>Pezizomycotina</taxon>
        <taxon>Dothideomycetes</taxon>
        <taxon>Dothideomycetidae</taxon>
        <taxon>Myriangiales</taxon>
        <taxon>Elsinoaceae</taxon>
        <taxon>Elsinoe</taxon>
    </lineage>
</organism>
<dbReference type="AlphaFoldDB" id="A0A4U7B6B7"/>
<dbReference type="GO" id="GO:0045944">
    <property type="term" value="P:positive regulation of transcription by RNA polymerase II"/>
    <property type="evidence" value="ECO:0007669"/>
    <property type="project" value="TreeGrafter"/>
</dbReference>
<dbReference type="Proteomes" id="UP000308133">
    <property type="component" value="Unassembled WGS sequence"/>
</dbReference>
<comment type="caution">
    <text evidence="4">The sequence shown here is derived from an EMBL/GenBank/DDBJ whole genome shotgun (WGS) entry which is preliminary data.</text>
</comment>
<feature type="region of interest" description="Disordered" evidence="3">
    <location>
        <begin position="1"/>
        <end position="85"/>
    </location>
</feature>
<protein>
    <submittedName>
        <fullName evidence="4">Fungal specific transcription factor domain-containing protein 35</fullName>
    </submittedName>
</protein>
<evidence type="ECO:0000313" key="4">
    <source>
        <dbReference type="EMBL" id="TKX23017.1"/>
    </source>
</evidence>
<name>A0A4U7B6B7_9PEZI</name>